<evidence type="ECO:0000313" key="1">
    <source>
        <dbReference type="EMBL" id="MCP9502791.1"/>
    </source>
</evidence>
<sequence>MKKGTDDFRCSLGKYISQYGMFWQMPLPWIDEAIRHYSEESFPQLGIGAYIAAGYCANILTNLAEGKEVKYFPKFYLSPLLEEI</sequence>
<dbReference type="RefSeq" id="WP_234564859.1">
    <property type="nucleotide sequence ID" value="NZ_JAJTTD010000031.1"/>
</dbReference>
<proteinExistence type="predicted"/>
<reference evidence="1" key="1">
    <citation type="submission" date="2022-07" db="EMBL/GenBank/DDBJ databases">
        <title>Prevotella copri.</title>
        <authorList>
            <person name="Yang C."/>
        </authorList>
    </citation>
    <scope>NUCLEOTIDE SEQUENCE</scope>
    <source>
        <strain evidence="1">HF88</strain>
    </source>
</reference>
<name>A0AAW5I3G2_9BACT</name>
<comment type="caution">
    <text evidence="1">The sequence shown here is derived from an EMBL/GenBank/DDBJ whole genome shotgun (WGS) entry which is preliminary data.</text>
</comment>
<dbReference type="Proteomes" id="UP001206014">
    <property type="component" value="Unassembled WGS sequence"/>
</dbReference>
<organism evidence="1 2">
    <name type="scientific">Segatella copri</name>
    <dbReference type="NCBI Taxonomy" id="165179"/>
    <lineage>
        <taxon>Bacteria</taxon>
        <taxon>Pseudomonadati</taxon>
        <taxon>Bacteroidota</taxon>
        <taxon>Bacteroidia</taxon>
        <taxon>Bacteroidales</taxon>
        <taxon>Prevotellaceae</taxon>
        <taxon>Segatella</taxon>
    </lineage>
</organism>
<dbReference type="AlphaFoldDB" id="A0AAW5I3G2"/>
<dbReference type="EMBL" id="JANDXR010000027">
    <property type="protein sequence ID" value="MCP9502791.1"/>
    <property type="molecule type" value="Genomic_DNA"/>
</dbReference>
<evidence type="ECO:0000313" key="2">
    <source>
        <dbReference type="Proteomes" id="UP001206014"/>
    </source>
</evidence>
<protein>
    <submittedName>
        <fullName evidence="1">Uncharacterized protein</fullName>
    </submittedName>
</protein>
<accession>A0AAW5I3G2</accession>
<gene>
    <name evidence="1" type="ORF">NND11_14830</name>
</gene>